<keyword evidence="1" id="KW-0732">Signal</keyword>
<dbReference type="SUPFAM" id="SSF51338">
    <property type="entry name" value="Composite domain of metallo-dependent hydrolases"/>
    <property type="match status" value="1"/>
</dbReference>
<proteinExistence type="predicted"/>
<keyword evidence="3" id="KW-0378">Hydrolase</keyword>
<name>A0A401UEF6_9BACT</name>
<dbReference type="PANTHER" id="PTHR43135">
    <property type="entry name" value="ALPHA-D-RIBOSE 1-METHYLPHOSPHONATE 5-TRIPHOSPHATE DIPHOSPHATASE"/>
    <property type="match status" value="1"/>
</dbReference>
<dbReference type="GO" id="GO:0016810">
    <property type="term" value="F:hydrolase activity, acting on carbon-nitrogen (but not peptide) bonds"/>
    <property type="evidence" value="ECO:0007669"/>
    <property type="project" value="InterPro"/>
</dbReference>
<evidence type="ECO:0000259" key="2">
    <source>
        <dbReference type="Pfam" id="PF01979"/>
    </source>
</evidence>
<dbReference type="PANTHER" id="PTHR43135:SF3">
    <property type="entry name" value="ALPHA-D-RIBOSE 1-METHYLPHOSPHONATE 5-TRIPHOSPHATE DIPHOSPHATASE"/>
    <property type="match status" value="1"/>
</dbReference>
<feature type="signal peptide" evidence="1">
    <location>
        <begin position="1"/>
        <end position="21"/>
    </location>
</feature>
<dbReference type="RefSeq" id="WP_127123941.1">
    <property type="nucleotide sequence ID" value="NZ_BHXQ01000007.1"/>
</dbReference>
<evidence type="ECO:0000313" key="4">
    <source>
        <dbReference type="Proteomes" id="UP000288227"/>
    </source>
</evidence>
<dbReference type="AlphaFoldDB" id="A0A401UEF6"/>
<evidence type="ECO:0000256" key="1">
    <source>
        <dbReference type="SAM" id="SignalP"/>
    </source>
</evidence>
<dbReference type="InterPro" id="IPR051781">
    <property type="entry name" value="Metallo-dep_Hydrolase"/>
</dbReference>
<feature type="chain" id="PRO_5019586805" evidence="1">
    <location>
        <begin position="22"/>
        <end position="434"/>
    </location>
</feature>
<dbReference type="SUPFAM" id="SSF51556">
    <property type="entry name" value="Metallo-dependent hydrolases"/>
    <property type="match status" value="1"/>
</dbReference>
<keyword evidence="4" id="KW-1185">Reference proteome</keyword>
<reference evidence="3 4" key="1">
    <citation type="submission" date="2018-11" db="EMBL/GenBank/DDBJ databases">
        <title>Chryseotalea sanarue gen. nov., sp., nov., a member of the family Cytophagaceae, isolated from a brackish lake in Hamamatsu Japan.</title>
        <authorList>
            <person name="Maejima Y."/>
            <person name="Iino T."/>
            <person name="Muraguchi Y."/>
            <person name="Fukuda K."/>
            <person name="Ohkuma M."/>
            <person name="Moriuchi R."/>
            <person name="Dohra H."/>
            <person name="Kimbara K."/>
            <person name="Shintani M."/>
        </authorList>
    </citation>
    <scope>NUCLEOTIDE SEQUENCE [LARGE SCALE GENOMIC DNA]</scope>
    <source>
        <strain evidence="3 4">Ys</strain>
    </source>
</reference>
<dbReference type="Gene3D" id="3.20.20.140">
    <property type="entry name" value="Metal-dependent hydrolases"/>
    <property type="match status" value="1"/>
</dbReference>
<dbReference type="InterPro" id="IPR032466">
    <property type="entry name" value="Metal_Hydrolase"/>
</dbReference>
<organism evidence="3 4">
    <name type="scientific">Chryseotalea sanaruensis</name>
    <dbReference type="NCBI Taxonomy" id="2482724"/>
    <lineage>
        <taxon>Bacteria</taxon>
        <taxon>Pseudomonadati</taxon>
        <taxon>Bacteroidota</taxon>
        <taxon>Cytophagia</taxon>
        <taxon>Cytophagales</taxon>
        <taxon>Chryseotaleaceae</taxon>
        <taxon>Chryseotalea</taxon>
    </lineage>
</organism>
<dbReference type="Pfam" id="PF01979">
    <property type="entry name" value="Amidohydro_1"/>
    <property type="match status" value="1"/>
</dbReference>
<dbReference type="InterPro" id="IPR006680">
    <property type="entry name" value="Amidohydro-rel"/>
</dbReference>
<evidence type="ECO:0000313" key="3">
    <source>
        <dbReference type="EMBL" id="GCC53291.1"/>
    </source>
</evidence>
<protein>
    <submittedName>
        <fullName evidence="3">Amidohydrolase</fullName>
    </submittedName>
</protein>
<feature type="domain" description="Amidohydrolase-related" evidence="2">
    <location>
        <begin position="321"/>
        <end position="406"/>
    </location>
</feature>
<dbReference type="OrthoDB" id="783596at2"/>
<sequence length="434" mass="46727">MKKINYLISLLLVCVVFATQAQSPKGKTGTFALTNATIQTVTKGVIQNGTVVISNGKIEAVGANVTVPQGAEVIDCKGQWIYPGMIDAGTRLGLVEVSAVPRTVDYSEVGDIVPQMKALTAVNPNSALIPVTRVSGVTTVVASPDGGLIPGTAALINLHGYTPDQMYAGFEGVVINFPSTGRRGFFDRRSDEDIKKANEKAIGKINEAWDKAIQYHKIDSATKGKGVGYYPELAALMPVVRGEQMLMIEVEASKDIQAALKWIKEKKVKKVVLCGVQEGWRVADEIAKAGIPVITGPVQAVPSREYDRYDRAYSNPGLMKKAGVTVAIRTSNAENVRNLPYHAAYAAAYGMGKEEALKAVTIVPAQILGVADKLGSIEAGKSATLFICDGDPFETKTNIIQVFIDGWQIPMVSRHTQLYDEFLKRDPGVSKTQK</sequence>
<gene>
    <name evidence="3" type="ORF">SanaruYs_35340</name>
</gene>
<dbReference type="EMBL" id="BHXQ01000007">
    <property type="protein sequence ID" value="GCC53291.1"/>
    <property type="molecule type" value="Genomic_DNA"/>
</dbReference>
<comment type="caution">
    <text evidence="3">The sequence shown here is derived from an EMBL/GenBank/DDBJ whole genome shotgun (WGS) entry which is preliminary data.</text>
</comment>
<dbReference type="Proteomes" id="UP000288227">
    <property type="component" value="Unassembled WGS sequence"/>
</dbReference>
<dbReference type="InterPro" id="IPR011059">
    <property type="entry name" value="Metal-dep_hydrolase_composite"/>
</dbReference>
<accession>A0A401UEF6</accession>
<dbReference type="Gene3D" id="2.30.40.10">
    <property type="entry name" value="Urease, subunit C, domain 1"/>
    <property type="match status" value="1"/>
</dbReference>